<evidence type="ECO:0000313" key="2">
    <source>
        <dbReference type="EMBL" id="KAG7354981.1"/>
    </source>
</evidence>
<dbReference type="PANTHER" id="PTHR12782">
    <property type="entry name" value="MICROSOMAL PROSTAGLANDIN E SYNTHASE-2"/>
    <property type="match status" value="1"/>
</dbReference>
<reference evidence="2" key="1">
    <citation type="journal article" date="2021" name="Sci. Rep.">
        <title>Diploid genomic architecture of Nitzschia inconspicua, an elite biomass production diatom.</title>
        <authorList>
            <person name="Oliver A."/>
            <person name="Podell S."/>
            <person name="Pinowska A."/>
            <person name="Traller J.C."/>
            <person name="Smith S.R."/>
            <person name="McClure R."/>
            <person name="Beliaev A."/>
            <person name="Bohutskyi P."/>
            <person name="Hill E.A."/>
            <person name="Rabines A."/>
            <person name="Zheng H."/>
            <person name="Allen L.Z."/>
            <person name="Kuo A."/>
            <person name="Grigoriev I.V."/>
            <person name="Allen A.E."/>
            <person name="Hazlebeck D."/>
            <person name="Allen E.E."/>
        </authorList>
    </citation>
    <scope>NUCLEOTIDE SEQUENCE</scope>
    <source>
        <strain evidence="2">Hildebrandi</strain>
    </source>
</reference>
<gene>
    <name evidence="2" type="ORF">IV203_004337</name>
</gene>
<keyword evidence="3" id="KW-1185">Reference proteome</keyword>
<dbReference type="Proteomes" id="UP000693970">
    <property type="component" value="Unassembled WGS sequence"/>
</dbReference>
<dbReference type="GO" id="GO:0005739">
    <property type="term" value="C:mitochondrion"/>
    <property type="evidence" value="ECO:0007669"/>
    <property type="project" value="TreeGrafter"/>
</dbReference>
<dbReference type="OrthoDB" id="423541at2759"/>
<dbReference type="PANTHER" id="PTHR12782:SF5">
    <property type="entry name" value="PROSTAGLANDIN E SYNTHASE 2"/>
    <property type="match status" value="1"/>
</dbReference>
<dbReference type="AlphaFoldDB" id="A0A9K3L546"/>
<reference evidence="2" key="2">
    <citation type="submission" date="2021-04" db="EMBL/GenBank/DDBJ databases">
        <authorList>
            <person name="Podell S."/>
        </authorList>
    </citation>
    <scope>NUCLEOTIDE SEQUENCE</scope>
    <source>
        <strain evidence="2">Hildebrandi</strain>
    </source>
</reference>
<dbReference type="InterPro" id="IPR004045">
    <property type="entry name" value="Glutathione_S-Trfase_N"/>
</dbReference>
<dbReference type="Pfam" id="PF13417">
    <property type="entry name" value="GST_N_3"/>
    <property type="match status" value="1"/>
</dbReference>
<name>A0A9K3L546_9STRA</name>
<feature type="domain" description="GST N-terminal" evidence="1">
    <location>
        <begin position="58"/>
        <end position="127"/>
    </location>
</feature>
<protein>
    <submittedName>
        <fullName evidence="2">Glutathione S-transferase, C-terminal-like protein</fullName>
    </submittedName>
</protein>
<evidence type="ECO:0000259" key="1">
    <source>
        <dbReference type="Pfam" id="PF13417"/>
    </source>
</evidence>
<evidence type="ECO:0000313" key="3">
    <source>
        <dbReference type="Proteomes" id="UP000693970"/>
    </source>
</evidence>
<dbReference type="PROSITE" id="PS51354">
    <property type="entry name" value="GLUTAREDOXIN_2"/>
    <property type="match status" value="1"/>
</dbReference>
<accession>A0A9K3L546</accession>
<proteinExistence type="predicted"/>
<dbReference type="EMBL" id="JAGRRH010000016">
    <property type="protein sequence ID" value="KAG7354981.1"/>
    <property type="molecule type" value="Genomic_DNA"/>
</dbReference>
<organism evidence="2 3">
    <name type="scientific">Nitzschia inconspicua</name>
    <dbReference type="NCBI Taxonomy" id="303405"/>
    <lineage>
        <taxon>Eukaryota</taxon>
        <taxon>Sar</taxon>
        <taxon>Stramenopiles</taxon>
        <taxon>Ochrophyta</taxon>
        <taxon>Bacillariophyta</taxon>
        <taxon>Bacillariophyceae</taxon>
        <taxon>Bacillariophycidae</taxon>
        <taxon>Bacillariales</taxon>
        <taxon>Bacillariaceae</taxon>
        <taxon>Nitzschia</taxon>
    </lineage>
</organism>
<sequence>MRMAFRRPSLRKILPSGYDATSARGKSSHSSLDWQHHLHRCLSSSSCTDSSTTSPVNLYQYKICPFSNIAKVVLTYQQIPFQSIEVNPLTKAELKFSTDYRKVPIVQQDNQQWNGTEEILEHFTAKASFVGNDSVADSTSAKKWTDFARNKLAPLLYPNLCNTLWNSFRSFDYVHHEPHFSTLQKYSIQYIGSIAMYFAASKIKKKYQLDDVRVALDEALLELEEGLEESSTGTDFADTNTFLSKTVQGPNLGDLAVFGVLKGLEGLPILTDDILQDKRFLKIQHWYKTMDQQVESKK</sequence>
<comment type="caution">
    <text evidence="2">The sequence shown here is derived from an EMBL/GenBank/DDBJ whole genome shotgun (WGS) entry which is preliminary data.</text>
</comment>